<name>A0A0E9S963_ANGAN</name>
<proteinExistence type="predicted"/>
<evidence type="ECO:0000313" key="1">
    <source>
        <dbReference type="EMBL" id="JAH37742.1"/>
    </source>
</evidence>
<reference evidence="1" key="1">
    <citation type="submission" date="2014-11" db="EMBL/GenBank/DDBJ databases">
        <authorList>
            <person name="Amaro Gonzalez C."/>
        </authorList>
    </citation>
    <scope>NUCLEOTIDE SEQUENCE</scope>
</reference>
<dbReference type="EMBL" id="GBXM01070835">
    <property type="protein sequence ID" value="JAH37742.1"/>
    <property type="molecule type" value="Transcribed_RNA"/>
</dbReference>
<accession>A0A0E9S963</accession>
<dbReference type="AlphaFoldDB" id="A0A0E9S963"/>
<reference evidence="1" key="2">
    <citation type="journal article" date="2015" name="Fish Shellfish Immunol.">
        <title>Early steps in the European eel (Anguilla anguilla)-Vibrio vulnificus interaction in the gills: Role of the RtxA13 toxin.</title>
        <authorList>
            <person name="Callol A."/>
            <person name="Pajuelo D."/>
            <person name="Ebbesson L."/>
            <person name="Teles M."/>
            <person name="MacKenzie S."/>
            <person name="Amaro C."/>
        </authorList>
    </citation>
    <scope>NUCLEOTIDE SEQUENCE</scope>
</reference>
<protein>
    <submittedName>
        <fullName evidence="1">Uncharacterized protein</fullName>
    </submittedName>
</protein>
<sequence length="38" mass="4200">MCCHKVIKALFNSSANQVEMAFLSVQGSRGFKLLLTLN</sequence>
<organism evidence="1">
    <name type="scientific">Anguilla anguilla</name>
    <name type="common">European freshwater eel</name>
    <name type="synonym">Muraena anguilla</name>
    <dbReference type="NCBI Taxonomy" id="7936"/>
    <lineage>
        <taxon>Eukaryota</taxon>
        <taxon>Metazoa</taxon>
        <taxon>Chordata</taxon>
        <taxon>Craniata</taxon>
        <taxon>Vertebrata</taxon>
        <taxon>Euteleostomi</taxon>
        <taxon>Actinopterygii</taxon>
        <taxon>Neopterygii</taxon>
        <taxon>Teleostei</taxon>
        <taxon>Anguilliformes</taxon>
        <taxon>Anguillidae</taxon>
        <taxon>Anguilla</taxon>
    </lineage>
</organism>